<dbReference type="Proteomes" id="UP000005237">
    <property type="component" value="Unassembled WGS sequence"/>
</dbReference>
<dbReference type="InterPro" id="IPR027417">
    <property type="entry name" value="P-loop_NTPase"/>
</dbReference>
<protein>
    <recommendedName>
        <fullName evidence="3">DNA recombination and repair protein Rad51-like C-terminal domain-containing protein</fullName>
    </recommendedName>
</protein>
<accession>A0A8R1IW43</accession>
<reference evidence="2" key="1">
    <citation type="submission" date="2010-08" db="EMBL/GenBank/DDBJ databases">
        <authorList>
            <consortium name="Caenorhabditis japonica Sequencing Consortium"/>
            <person name="Wilson R.K."/>
        </authorList>
    </citation>
    <scope>NUCLEOTIDE SEQUENCE [LARGE SCALE GENOMIC DNA]</scope>
    <source>
        <strain evidence="2">DF5081</strain>
    </source>
</reference>
<dbReference type="EnsemblMetazoa" id="CJA39301b.1">
    <property type="protein sequence ID" value="CJA39301b.1"/>
    <property type="gene ID" value="WBGene00215148"/>
</dbReference>
<dbReference type="AlphaFoldDB" id="A0A8R1IW43"/>
<keyword evidence="2" id="KW-1185">Reference proteome</keyword>
<proteinExistence type="predicted"/>
<dbReference type="Gene3D" id="3.40.50.300">
    <property type="entry name" value="P-loop containing nucleotide triphosphate hydrolases"/>
    <property type="match status" value="1"/>
</dbReference>
<evidence type="ECO:0008006" key="3">
    <source>
        <dbReference type="Google" id="ProtNLM"/>
    </source>
</evidence>
<reference evidence="1" key="2">
    <citation type="submission" date="2022-06" db="UniProtKB">
        <authorList>
            <consortium name="EnsemblMetazoa"/>
        </authorList>
    </citation>
    <scope>IDENTIFICATION</scope>
    <source>
        <strain evidence="1">DF5081</strain>
    </source>
</reference>
<organism evidence="1 2">
    <name type="scientific">Caenorhabditis japonica</name>
    <dbReference type="NCBI Taxonomy" id="281687"/>
    <lineage>
        <taxon>Eukaryota</taxon>
        <taxon>Metazoa</taxon>
        <taxon>Ecdysozoa</taxon>
        <taxon>Nematoda</taxon>
        <taxon>Chromadorea</taxon>
        <taxon>Rhabditida</taxon>
        <taxon>Rhabditina</taxon>
        <taxon>Rhabditomorpha</taxon>
        <taxon>Rhabditoidea</taxon>
        <taxon>Rhabditidae</taxon>
        <taxon>Peloderinae</taxon>
        <taxon>Caenorhabditis</taxon>
    </lineage>
</organism>
<name>A0A8R1IW43_CAEJA</name>
<sequence length="79" mass="8933">MMNRAGITVVVTNHVTHWRGYPAPALGVFWAQQIPNCFFVEKRDKNSEVRRISTVTADNEEALTGEFRIGARGLEDVEE</sequence>
<evidence type="ECO:0000313" key="2">
    <source>
        <dbReference type="Proteomes" id="UP000005237"/>
    </source>
</evidence>
<evidence type="ECO:0000313" key="1">
    <source>
        <dbReference type="EnsemblMetazoa" id="CJA39301b.1"/>
    </source>
</evidence>